<evidence type="ECO:0000313" key="3">
    <source>
        <dbReference type="Proteomes" id="UP000038009"/>
    </source>
</evidence>
<reference evidence="2 3" key="1">
    <citation type="journal article" date="2015" name="PLoS Pathog.">
        <title>Leptomonas seymouri: Adaptations to the Dixenous Life Cycle Analyzed by Genome Sequencing, Transcriptome Profiling and Co-infection with Leishmania donovani.</title>
        <authorList>
            <person name="Kraeva N."/>
            <person name="Butenko A."/>
            <person name="Hlavacova J."/>
            <person name="Kostygov A."/>
            <person name="Myskova J."/>
            <person name="Grybchuk D."/>
            <person name="Lestinova T."/>
            <person name="Votypka J."/>
            <person name="Volf P."/>
            <person name="Opperdoes F."/>
            <person name="Flegontov P."/>
            <person name="Lukes J."/>
            <person name="Yurchenko V."/>
        </authorList>
    </citation>
    <scope>NUCLEOTIDE SEQUENCE [LARGE SCALE GENOMIC DNA]</scope>
    <source>
        <strain evidence="2 3">ATCC 30220</strain>
    </source>
</reference>
<feature type="transmembrane region" description="Helical" evidence="1">
    <location>
        <begin position="112"/>
        <end position="133"/>
    </location>
</feature>
<dbReference type="EMBL" id="LJSK01000047">
    <property type="protein sequence ID" value="KPI88546.1"/>
    <property type="molecule type" value="Genomic_DNA"/>
</dbReference>
<dbReference type="OMA" id="QAYCAGA"/>
<dbReference type="OrthoDB" id="257896at2759"/>
<comment type="caution">
    <text evidence="2">The sequence shown here is derived from an EMBL/GenBank/DDBJ whole genome shotgun (WGS) entry which is preliminary data.</text>
</comment>
<accession>A0A0N0P795</accession>
<proteinExistence type="predicted"/>
<feature type="transmembrane region" description="Helical" evidence="1">
    <location>
        <begin position="12"/>
        <end position="33"/>
    </location>
</feature>
<keyword evidence="1" id="KW-0812">Transmembrane</keyword>
<keyword evidence="3" id="KW-1185">Reference proteome</keyword>
<dbReference type="AlphaFoldDB" id="A0A0N0P795"/>
<sequence length="171" mass="19498">MSSILRPDIFQGFCLAAVVFELPVIAQLLRGNWRLPDAGSWFDEEAYYSKNTALTYVFVAFLFVLVVARAMAFFLPSLRIIIVYNIVLHVVELAFFVYCFSHKEDEPNASAYAIGALMVVTVIVFAARLFFLVGRAKESEMASIKWRQEQLAIIRQKRAAYAKAKEEKKEN</sequence>
<keyword evidence="1" id="KW-0472">Membrane</keyword>
<feature type="transmembrane region" description="Helical" evidence="1">
    <location>
        <begin position="53"/>
        <end position="75"/>
    </location>
</feature>
<name>A0A0N0P795_LEPSE</name>
<evidence type="ECO:0000256" key="1">
    <source>
        <dbReference type="SAM" id="Phobius"/>
    </source>
</evidence>
<dbReference type="Proteomes" id="UP000038009">
    <property type="component" value="Unassembled WGS sequence"/>
</dbReference>
<organism evidence="2 3">
    <name type="scientific">Leptomonas seymouri</name>
    <dbReference type="NCBI Taxonomy" id="5684"/>
    <lineage>
        <taxon>Eukaryota</taxon>
        <taxon>Discoba</taxon>
        <taxon>Euglenozoa</taxon>
        <taxon>Kinetoplastea</taxon>
        <taxon>Metakinetoplastina</taxon>
        <taxon>Trypanosomatida</taxon>
        <taxon>Trypanosomatidae</taxon>
        <taxon>Leishmaniinae</taxon>
        <taxon>Leptomonas</taxon>
    </lineage>
</organism>
<dbReference type="VEuPathDB" id="TriTrypDB:Lsey_0047_0270"/>
<keyword evidence="1" id="KW-1133">Transmembrane helix</keyword>
<evidence type="ECO:0000313" key="2">
    <source>
        <dbReference type="EMBL" id="KPI88546.1"/>
    </source>
</evidence>
<gene>
    <name evidence="2" type="ORF">ABL78_2358</name>
</gene>
<feature type="transmembrane region" description="Helical" evidence="1">
    <location>
        <begin position="82"/>
        <end position="100"/>
    </location>
</feature>
<protein>
    <submittedName>
        <fullName evidence="2">Uncharacterized protein</fullName>
    </submittedName>
</protein>